<reference evidence="3" key="2">
    <citation type="journal article" date="2022" name="Front. Microbiol.">
        <title>Comparative Genomic Analysis Revealed Distinct Molecular Components and Organization of CO2-Concentrating Mechanism in Thermophilic Cyanobacteria.</title>
        <authorList>
            <person name="Tang J."/>
            <person name="Zhou H."/>
            <person name="Yao D."/>
            <person name="Riaz S."/>
            <person name="You D."/>
            <person name="Klepacz-Smolka A."/>
            <person name="Daroch M."/>
        </authorList>
    </citation>
    <scope>NUCLEOTIDE SEQUENCE [LARGE SCALE GENOMIC DNA]</scope>
    <source>
        <strain evidence="3">PCC 6715</strain>
    </source>
</reference>
<dbReference type="PANTHER" id="PTHR10587">
    <property type="entry name" value="GLYCOSYL TRANSFERASE-RELATED"/>
    <property type="match status" value="1"/>
</dbReference>
<reference evidence="2 3" key="1">
    <citation type="submission" date="2016-11" db="EMBL/GenBank/DDBJ databases">
        <title>Complete genome sequence of thermophilic cyanobacteria strain Synechococcus sp. PCC6715.</title>
        <authorList>
            <person name="Tang J."/>
            <person name="Daroch M."/>
            <person name="Liang Y."/>
            <person name="Jiang D."/>
            <person name="Shah M."/>
        </authorList>
    </citation>
    <scope>NUCLEOTIDE SEQUENCE [LARGE SCALE GENOMIC DNA]</scope>
    <source>
        <strain evidence="2 3">PCC 6715</strain>
    </source>
</reference>
<dbReference type="KEGG" id="slw:BRW62_03635"/>
<dbReference type="EMBL" id="CP018092">
    <property type="protein sequence ID" value="ATS17984.1"/>
    <property type="molecule type" value="Genomic_DNA"/>
</dbReference>
<dbReference type="PROSITE" id="PS51677">
    <property type="entry name" value="NODB"/>
    <property type="match status" value="1"/>
</dbReference>
<feature type="domain" description="NodB homology" evidence="1">
    <location>
        <begin position="194"/>
        <end position="374"/>
    </location>
</feature>
<dbReference type="GO" id="GO:0016810">
    <property type="term" value="F:hydrolase activity, acting on carbon-nitrogen (but not peptide) bonds"/>
    <property type="evidence" value="ECO:0007669"/>
    <property type="project" value="InterPro"/>
</dbReference>
<evidence type="ECO:0000259" key="1">
    <source>
        <dbReference type="PROSITE" id="PS51677"/>
    </source>
</evidence>
<dbReference type="RefSeq" id="WP_099798338.1">
    <property type="nucleotide sequence ID" value="NZ_CP018092.1"/>
</dbReference>
<dbReference type="Pfam" id="PF01522">
    <property type="entry name" value="Polysacc_deac_1"/>
    <property type="match status" value="1"/>
</dbReference>
<name>A0A2D2Q0E4_PARLV</name>
<dbReference type="GO" id="GO:0005975">
    <property type="term" value="P:carbohydrate metabolic process"/>
    <property type="evidence" value="ECO:0007669"/>
    <property type="project" value="InterPro"/>
</dbReference>
<dbReference type="CDD" id="cd10959">
    <property type="entry name" value="CE4_NodB_like_3"/>
    <property type="match status" value="1"/>
</dbReference>
<dbReference type="AlphaFoldDB" id="A0A2D2Q0E4"/>
<dbReference type="InterPro" id="IPR050248">
    <property type="entry name" value="Polysacc_deacetylase_ArnD"/>
</dbReference>
<protein>
    <recommendedName>
        <fullName evidence="1">NodB homology domain-containing protein</fullName>
    </recommendedName>
</protein>
<dbReference type="Proteomes" id="UP000231057">
    <property type="component" value="Chromosome"/>
</dbReference>
<evidence type="ECO:0000313" key="3">
    <source>
        <dbReference type="Proteomes" id="UP000231057"/>
    </source>
</evidence>
<organism evidence="2 3">
    <name type="scientific">Parathermosynechococcus lividus PCC 6715</name>
    <dbReference type="NCBI Taxonomy" id="1917166"/>
    <lineage>
        <taxon>Bacteria</taxon>
        <taxon>Bacillati</taxon>
        <taxon>Cyanobacteriota</taxon>
        <taxon>Cyanophyceae</taxon>
        <taxon>Acaryochloridales</taxon>
        <taxon>Thermosynechococcaceae</taxon>
        <taxon>Parathermosynechococcus</taxon>
    </lineage>
</organism>
<dbReference type="InterPro" id="IPR011330">
    <property type="entry name" value="Glyco_hydro/deAcase_b/a-brl"/>
</dbReference>
<dbReference type="OrthoDB" id="9806342at2"/>
<dbReference type="SUPFAM" id="SSF88713">
    <property type="entry name" value="Glycoside hydrolase/deacetylase"/>
    <property type="match status" value="1"/>
</dbReference>
<gene>
    <name evidence="2" type="ORF">BRW62_03635</name>
</gene>
<dbReference type="Gene3D" id="3.20.20.370">
    <property type="entry name" value="Glycoside hydrolase/deacetylase"/>
    <property type="match status" value="1"/>
</dbReference>
<accession>A0A2D2Q0E4</accession>
<proteinExistence type="predicted"/>
<dbReference type="InterPro" id="IPR002509">
    <property type="entry name" value="NODB_dom"/>
</dbReference>
<sequence length="531" mass="57954">MTAAGVVVGCDRLPSAQEIAQALALRLAPQATSVRVAYAQDGWNILLEAEQIPDQRSCLDALGDLLTSSLLQPIDVYGRQLGGSQPGWGVRLRPKDVPAPEQVGQRSDRPYRTEPLLLAAGVAILFSVGAGLHWQSPSVWLEAAPAASPAQVRSVILNAAATLAPATPPLFRYVPPESFRGRVFNSVPLAAGQKLIALTFDDGPDPIYTTQVLDILAKENIKASFFAIASAVAAYPELAQQIVQEGHTLANHSWSHRYHNYTPSAAMREVDHTQQYIEQVTGVNIKLFRPPGGRLNNGLASRATQQGYGVVMWSVDPQDWLPGQTSEQIATSVIRQAHPGGIVLLHDGGGNRAATVAALPKMIQDLRTKGYEFVTLPELLQASDPSGELHHPEWLTIQETAQLEVLVAKLEARCQALRAELIASSPLEPAQRHQIAAALKEQQQALSWVQQRLAFEIIAENRYQAAFAMGQQALTAAKAQEWAVVTHQLQGAIAELERISERSFVYPLAQVKQREYKRLLDRTPNVTSSRR</sequence>
<evidence type="ECO:0000313" key="2">
    <source>
        <dbReference type="EMBL" id="ATS17984.1"/>
    </source>
</evidence>
<keyword evidence="3" id="KW-1185">Reference proteome</keyword>